<dbReference type="AlphaFoldDB" id="A0A6A5R164"/>
<accession>A0A6A5R164</accession>
<evidence type="ECO:0000313" key="1">
    <source>
        <dbReference type="EMBL" id="KAF1921805.1"/>
    </source>
</evidence>
<evidence type="ECO:0000313" key="2">
    <source>
        <dbReference type="Proteomes" id="UP000800096"/>
    </source>
</evidence>
<reference evidence="1" key="1">
    <citation type="journal article" date="2020" name="Stud. Mycol.">
        <title>101 Dothideomycetes genomes: a test case for predicting lifestyles and emergence of pathogens.</title>
        <authorList>
            <person name="Haridas S."/>
            <person name="Albert R."/>
            <person name="Binder M."/>
            <person name="Bloem J."/>
            <person name="Labutti K."/>
            <person name="Salamov A."/>
            <person name="Andreopoulos B."/>
            <person name="Baker S."/>
            <person name="Barry K."/>
            <person name="Bills G."/>
            <person name="Bluhm B."/>
            <person name="Cannon C."/>
            <person name="Castanera R."/>
            <person name="Culley D."/>
            <person name="Daum C."/>
            <person name="Ezra D."/>
            <person name="Gonzalez J."/>
            <person name="Henrissat B."/>
            <person name="Kuo A."/>
            <person name="Liang C."/>
            <person name="Lipzen A."/>
            <person name="Lutzoni F."/>
            <person name="Magnuson J."/>
            <person name="Mondo S."/>
            <person name="Nolan M."/>
            <person name="Ohm R."/>
            <person name="Pangilinan J."/>
            <person name="Park H.-J."/>
            <person name="Ramirez L."/>
            <person name="Alfaro M."/>
            <person name="Sun H."/>
            <person name="Tritt A."/>
            <person name="Yoshinaga Y."/>
            <person name="Zwiers L.-H."/>
            <person name="Turgeon B."/>
            <person name="Goodwin S."/>
            <person name="Spatafora J."/>
            <person name="Crous P."/>
            <person name="Grigoriev I."/>
        </authorList>
    </citation>
    <scope>NUCLEOTIDE SEQUENCE</scope>
    <source>
        <strain evidence="1">HMLAC05119</strain>
    </source>
</reference>
<dbReference type="Proteomes" id="UP000800096">
    <property type="component" value="Unassembled WGS sequence"/>
</dbReference>
<sequence>MSHFLYGLPLRFNSQNVGHHKAFLQAVRRVKLPSVVNSISATIPPAILGFLTKDVQAMLAFHKLRGLPALPLDLEVEWKYTLESHPVYEHPQFISITLESWKDMFVRVNITATVCDRRLKRQILQSTDTPSLDDQQSLALVEYRLYGEATRLAQLLVRKNGGMTFGFSTKRAGIHWTGSSTRTRTIEVVDGETRQVTPVALLRYDRSA</sequence>
<dbReference type="EMBL" id="ML979132">
    <property type="protein sequence ID" value="KAF1921805.1"/>
    <property type="molecule type" value="Genomic_DNA"/>
</dbReference>
<organism evidence="1 2">
    <name type="scientific">Ampelomyces quisqualis</name>
    <name type="common">Powdery mildew agent</name>
    <dbReference type="NCBI Taxonomy" id="50730"/>
    <lineage>
        <taxon>Eukaryota</taxon>
        <taxon>Fungi</taxon>
        <taxon>Dikarya</taxon>
        <taxon>Ascomycota</taxon>
        <taxon>Pezizomycotina</taxon>
        <taxon>Dothideomycetes</taxon>
        <taxon>Pleosporomycetidae</taxon>
        <taxon>Pleosporales</taxon>
        <taxon>Pleosporineae</taxon>
        <taxon>Phaeosphaeriaceae</taxon>
        <taxon>Ampelomyces</taxon>
    </lineage>
</organism>
<proteinExistence type="predicted"/>
<gene>
    <name evidence="1" type="ORF">BDU57DRAFT_510793</name>
</gene>
<keyword evidence="2" id="KW-1185">Reference proteome</keyword>
<protein>
    <submittedName>
        <fullName evidence="1">Uncharacterized protein</fullName>
    </submittedName>
</protein>
<name>A0A6A5R164_AMPQU</name>